<proteinExistence type="predicted"/>
<dbReference type="PRINTS" id="PR00038">
    <property type="entry name" value="HTHLUXR"/>
</dbReference>
<dbReference type="SMART" id="SM00421">
    <property type="entry name" value="HTH_LUXR"/>
    <property type="match status" value="1"/>
</dbReference>
<dbReference type="EMBL" id="JAWSTH010000023">
    <property type="protein sequence ID" value="MDW5594884.1"/>
    <property type="molecule type" value="Genomic_DNA"/>
</dbReference>
<protein>
    <submittedName>
        <fullName evidence="5">LuxR C-terminal-related transcriptional regulator</fullName>
    </submittedName>
</protein>
<dbReference type="InterPro" id="IPR000792">
    <property type="entry name" value="Tscrpt_reg_LuxR_C"/>
</dbReference>
<reference evidence="6" key="1">
    <citation type="submission" date="2023-07" db="EMBL/GenBank/DDBJ databases">
        <title>Conexibacter stalactiti sp. nov., isolated from stalactites in a lava cave and emended description of the genus Conexibacter.</title>
        <authorList>
            <person name="Lee S.D."/>
        </authorList>
    </citation>
    <scope>NUCLEOTIDE SEQUENCE [LARGE SCALE GENOMIC DNA]</scope>
    <source>
        <strain evidence="6">KCTC 39840</strain>
    </source>
</reference>
<sequence>RAAGRSDAAAGALGVERFGAPGEPYMTAYAQLRQAQALPGTRGRAAAAAPLLRAAHAALEQLGERPLRALVEATGERLGVALGAAAPPLDPAAELGITAREREVLELLAEGRTNREIATALVIAEKTASVHVSRILAKLGAANRGEAAAIARRLGAV</sequence>
<keyword evidence="6" id="KW-1185">Reference proteome</keyword>
<dbReference type="PROSITE" id="PS50043">
    <property type="entry name" value="HTH_LUXR_2"/>
    <property type="match status" value="1"/>
</dbReference>
<gene>
    <name evidence="5" type="ORF">R7226_11075</name>
</gene>
<name>A0ABU4HQ74_9ACTN</name>
<evidence type="ECO:0000313" key="5">
    <source>
        <dbReference type="EMBL" id="MDW5594884.1"/>
    </source>
</evidence>
<keyword evidence="1" id="KW-0805">Transcription regulation</keyword>
<comment type="caution">
    <text evidence="5">The sequence shown here is derived from an EMBL/GenBank/DDBJ whole genome shotgun (WGS) entry which is preliminary data.</text>
</comment>
<dbReference type="PANTHER" id="PTHR44688">
    <property type="entry name" value="DNA-BINDING TRANSCRIPTIONAL ACTIVATOR DEVR_DOSR"/>
    <property type="match status" value="1"/>
</dbReference>
<dbReference type="Gene3D" id="1.10.10.10">
    <property type="entry name" value="Winged helix-like DNA-binding domain superfamily/Winged helix DNA-binding domain"/>
    <property type="match status" value="1"/>
</dbReference>
<organism evidence="5 6">
    <name type="scientific">Conexibacter stalactiti</name>
    <dbReference type="NCBI Taxonomy" id="1940611"/>
    <lineage>
        <taxon>Bacteria</taxon>
        <taxon>Bacillati</taxon>
        <taxon>Actinomycetota</taxon>
        <taxon>Thermoleophilia</taxon>
        <taxon>Solirubrobacterales</taxon>
        <taxon>Conexibacteraceae</taxon>
        <taxon>Conexibacter</taxon>
    </lineage>
</organism>
<dbReference type="CDD" id="cd06170">
    <property type="entry name" value="LuxR_C_like"/>
    <property type="match status" value="1"/>
</dbReference>
<dbReference type="InterPro" id="IPR036388">
    <property type="entry name" value="WH-like_DNA-bd_sf"/>
</dbReference>
<evidence type="ECO:0000256" key="1">
    <source>
        <dbReference type="ARBA" id="ARBA00023015"/>
    </source>
</evidence>
<evidence type="ECO:0000313" key="6">
    <source>
        <dbReference type="Proteomes" id="UP001284601"/>
    </source>
</evidence>
<evidence type="ECO:0000256" key="3">
    <source>
        <dbReference type="ARBA" id="ARBA00023163"/>
    </source>
</evidence>
<accession>A0ABU4HQ74</accession>
<dbReference type="Pfam" id="PF00196">
    <property type="entry name" value="GerE"/>
    <property type="match status" value="1"/>
</dbReference>
<feature type="domain" description="HTH luxR-type" evidence="4">
    <location>
        <begin position="88"/>
        <end position="155"/>
    </location>
</feature>
<evidence type="ECO:0000259" key="4">
    <source>
        <dbReference type="PROSITE" id="PS50043"/>
    </source>
</evidence>
<dbReference type="Proteomes" id="UP001284601">
    <property type="component" value="Unassembled WGS sequence"/>
</dbReference>
<dbReference type="InterPro" id="IPR016032">
    <property type="entry name" value="Sig_transdc_resp-reg_C-effctor"/>
</dbReference>
<dbReference type="RefSeq" id="WP_318597217.1">
    <property type="nucleotide sequence ID" value="NZ_JAWSTH010000023.1"/>
</dbReference>
<dbReference type="SUPFAM" id="SSF46894">
    <property type="entry name" value="C-terminal effector domain of the bipartite response regulators"/>
    <property type="match status" value="1"/>
</dbReference>
<keyword evidence="3" id="KW-0804">Transcription</keyword>
<feature type="non-terminal residue" evidence="5">
    <location>
        <position position="1"/>
    </location>
</feature>
<dbReference type="PANTHER" id="PTHR44688:SF16">
    <property type="entry name" value="DNA-BINDING TRANSCRIPTIONAL ACTIVATOR DEVR_DOSR"/>
    <property type="match status" value="1"/>
</dbReference>
<keyword evidence="2" id="KW-0238">DNA-binding</keyword>
<evidence type="ECO:0000256" key="2">
    <source>
        <dbReference type="ARBA" id="ARBA00023125"/>
    </source>
</evidence>